<evidence type="ECO:0000256" key="1">
    <source>
        <dbReference type="PIRSR" id="PIRSR601310-1"/>
    </source>
</evidence>
<feature type="domain" description="HIT" evidence="3">
    <location>
        <begin position="5"/>
        <end position="114"/>
    </location>
</feature>
<organism evidence="4 5">
    <name type="scientific">Pelagicoccus mobilis</name>
    <dbReference type="NCBI Taxonomy" id="415221"/>
    <lineage>
        <taxon>Bacteria</taxon>
        <taxon>Pseudomonadati</taxon>
        <taxon>Verrucomicrobiota</taxon>
        <taxon>Opitutia</taxon>
        <taxon>Puniceicoccales</taxon>
        <taxon>Pelagicoccaceae</taxon>
        <taxon>Pelagicoccus</taxon>
    </lineage>
</organism>
<name>A0A934S417_9BACT</name>
<comment type="caution">
    <text evidence="4">The sequence shown here is derived from an EMBL/GenBank/DDBJ whole genome shotgun (WGS) entry which is preliminary data.</text>
</comment>
<evidence type="ECO:0000256" key="2">
    <source>
        <dbReference type="PROSITE-ProRule" id="PRU00464"/>
    </source>
</evidence>
<dbReference type="InterPro" id="IPR036265">
    <property type="entry name" value="HIT-like_sf"/>
</dbReference>
<feature type="active site" description="Tele-AMP-histidine intermediate" evidence="1">
    <location>
        <position position="98"/>
    </location>
</feature>
<sequence length="122" mass="13886">MNDIYCEQIIPRNIDIDVVTETSSLLAFHHTAPYWERHIVLVPKKHIESLSQITDQEESLKLEIMDTLASISEAVEKEFGGCRVSTNVGNKQSTKHLHWYVHAGKRLRNEDGSLIEKGTISD</sequence>
<dbReference type="Gene3D" id="3.30.428.10">
    <property type="entry name" value="HIT-like"/>
    <property type="match status" value="1"/>
</dbReference>
<evidence type="ECO:0000313" key="4">
    <source>
        <dbReference type="EMBL" id="MBK1880694.1"/>
    </source>
</evidence>
<dbReference type="SUPFAM" id="SSF54197">
    <property type="entry name" value="HIT-like"/>
    <property type="match status" value="1"/>
</dbReference>
<gene>
    <name evidence="4" type="ORF">JIN87_27680</name>
</gene>
<dbReference type="PANTHER" id="PTHR23089">
    <property type="entry name" value="HISTIDINE TRIAD HIT PROTEIN"/>
    <property type="match status" value="1"/>
</dbReference>
<dbReference type="RefSeq" id="WP_200359926.1">
    <property type="nucleotide sequence ID" value="NZ_JAENIL010000121.1"/>
</dbReference>
<keyword evidence="5" id="KW-1185">Reference proteome</keyword>
<dbReference type="Pfam" id="PF01230">
    <property type="entry name" value="HIT"/>
    <property type="match status" value="1"/>
</dbReference>
<dbReference type="InterPro" id="IPR011146">
    <property type="entry name" value="HIT-like"/>
</dbReference>
<dbReference type="AlphaFoldDB" id="A0A934S417"/>
<protein>
    <submittedName>
        <fullName evidence="4">HIT family protein</fullName>
    </submittedName>
</protein>
<dbReference type="InterPro" id="IPR001310">
    <property type="entry name" value="Histidine_triad_HIT"/>
</dbReference>
<dbReference type="EMBL" id="JAENIL010000121">
    <property type="protein sequence ID" value="MBK1880694.1"/>
    <property type="molecule type" value="Genomic_DNA"/>
</dbReference>
<dbReference type="PROSITE" id="PS51084">
    <property type="entry name" value="HIT_2"/>
    <property type="match status" value="1"/>
</dbReference>
<proteinExistence type="predicted"/>
<accession>A0A934S417</accession>
<evidence type="ECO:0000259" key="3">
    <source>
        <dbReference type="PROSITE" id="PS51084"/>
    </source>
</evidence>
<dbReference type="GO" id="GO:0003824">
    <property type="term" value="F:catalytic activity"/>
    <property type="evidence" value="ECO:0007669"/>
    <property type="project" value="InterPro"/>
</dbReference>
<reference evidence="4" key="1">
    <citation type="submission" date="2021-01" db="EMBL/GenBank/DDBJ databases">
        <title>Modified the classification status of verrucomicrobia.</title>
        <authorList>
            <person name="Feng X."/>
        </authorList>
    </citation>
    <scope>NUCLEOTIDE SEQUENCE</scope>
    <source>
        <strain evidence="4">KCTC 13126</strain>
    </source>
</reference>
<dbReference type="Proteomes" id="UP000617628">
    <property type="component" value="Unassembled WGS sequence"/>
</dbReference>
<evidence type="ECO:0000313" key="5">
    <source>
        <dbReference type="Proteomes" id="UP000617628"/>
    </source>
</evidence>
<comment type="caution">
    <text evidence="2">Lacks conserved residue(s) required for the propagation of feature annotation.</text>
</comment>